<evidence type="ECO:0000256" key="1">
    <source>
        <dbReference type="ARBA" id="ARBA00009437"/>
    </source>
</evidence>
<evidence type="ECO:0000256" key="3">
    <source>
        <dbReference type="ARBA" id="ARBA00023125"/>
    </source>
</evidence>
<reference evidence="6 7" key="1">
    <citation type="submission" date="2020-05" db="EMBL/GenBank/DDBJ databases">
        <title>FDA dAtabase for Regulatory Grade micrObial Sequences (FDA-ARGOS): Supporting development and validation of Infectious Disease Dx tests.</title>
        <authorList>
            <person name="Sproer C."/>
            <person name="Gronow S."/>
            <person name="Severitt S."/>
            <person name="Schroder I."/>
            <person name="Tallon L."/>
            <person name="Sadzewicz L."/>
            <person name="Zhao X."/>
            <person name="Vavikolanu K."/>
            <person name="Mehta A."/>
            <person name="Aluvathingal J."/>
            <person name="Nadendla S."/>
            <person name="Myers T."/>
            <person name="Yan Y."/>
            <person name="Sichtig H."/>
        </authorList>
    </citation>
    <scope>NUCLEOTIDE SEQUENCE [LARGE SCALE GENOMIC DNA]</scope>
    <source>
        <strain evidence="6 7">FDAARGOS_790</strain>
    </source>
</reference>
<dbReference type="PANTHER" id="PTHR30419">
    <property type="entry name" value="HTH-TYPE TRANSCRIPTIONAL REGULATOR YBHD"/>
    <property type="match status" value="1"/>
</dbReference>
<dbReference type="InterPro" id="IPR000847">
    <property type="entry name" value="LysR_HTH_N"/>
</dbReference>
<dbReference type="Proteomes" id="UP000500970">
    <property type="component" value="Chromosome"/>
</dbReference>
<dbReference type="Gene3D" id="3.40.190.290">
    <property type="match status" value="1"/>
</dbReference>
<accession>A0A7D4E2T8</accession>
<dbReference type="CDD" id="cd05466">
    <property type="entry name" value="PBP2_LTTR_substrate"/>
    <property type="match status" value="1"/>
</dbReference>
<dbReference type="GO" id="GO:0003677">
    <property type="term" value="F:DNA binding"/>
    <property type="evidence" value="ECO:0007669"/>
    <property type="project" value="UniProtKB-KW"/>
</dbReference>
<keyword evidence="7" id="KW-1185">Reference proteome</keyword>
<dbReference type="AlphaFoldDB" id="A0A7D4E2T8"/>
<comment type="similarity">
    <text evidence="1">Belongs to the LysR transcriptional regulatory family.</text>
</comment>
<proteinExistence type="inferred from homology"/>
<protein>
    <submittedName>
        <fullName evidence="6">LysR family transcriptional regulator</fullName>
    </submittedName>
</protein>
<dbReference type="PANTHER" id="PTHR30419:SF24">
    <property type="entry name" value="HTH-TYPE TRANSCRIPTIONAL REGULATOR CZCR"/>
    <property type="match status" value="1"/>
</dbReference>
<dbReference type="RefSeq" id="WP_173145669.1">
    <property type="nucleotide sequence ID" value="NZ_CP053985.1"/>
</dbReference>
<dbReference type="Gene3D" id="1.10.10.10">
    <property type="entry name" value="Winged helix-like DNA-binding domain superfamily/Winged helix DNA-binding domain"/>
    <property type="match status" value="1"/>
</dbReference>
<dbReference type="Pfam" id="PF03466">
    <property type="entry name" value="LysR_substrate"/>
    <property type="match status" value="1"/>
</dbReference>
<dbReference type="SUPFAM" id="SSF46785">
    <property type="entry name" value="Winged helix' DNA-binding domain"/>
    <property type="match status" value="1"/>
</dbReference>
<dbReference type="EMBL" id="CP053985">
    <property type="protein sequence ID" value="QKH36790.1"/>
    <property type="molecule type" value="Genomic_DNA"/>
</dbReference>
<dbReference type="GO" id="GO:0005829">
    <property type="term" value="C:cytosol"/>
    <property type="evidence" value="ECO:0007669"/>
    <property type="project" value="TreeGrafter"/>
</dbReference>
<organism evidence="6 7">
    <name type="scientific">Achromobacter pestifer</name>
    <dbReference type="NCBI Taxonomy" id="1353889"/>
    <lineage>
        <taxon>Bacteria</taxon>
        <taxon>Pseudomonadati</taxon>
        <taxon>Pseudomonadota</taxon>
        <taxon>Betaproteobacteria</taxon>
        <taxon>Burkholderiales</taxon>
        <taxon>Alcaligenaceae</taxon>
        <taxon>Achromobacter</taxon>
    </lineage>
</organism>
<name>A0A7D4E2T8_9BURK</name>
<dbReference type="Pfam" id="PF00126">
    <property type="entry name" value="HTH_1"/>
    <property type="match status" value="1"/>
</dbReference>
<dbReference type="GO" id="GO:0003700">
    <property type="term" value="F:DNA-binding transcription factor activity"/>
    <property type="evidence" value="ECO:0007669"/>
    <property type="project" value="InterPro"/>
</dbReference>
<keyword evidence="4" id="KW-0804">Transcription</keyword>
<dbReference type="InterPro" id="IPR036390">
    <property type="entry name" value="WH_DNA-bd_sf"/>
</dbReference>
<dbReference type="KEGG" id="apes:FOC84_18320"/>
<keyword evidence="3" id="KW-0238">DNA-binding</keyword>
<sequence length="299" mass="32063">MTSPLGPNAPTLRQLELFLSLAASDGIASGGSKIGMTPSTTSHVLRALETTLGTDLIDRNAPQLELTHAGQQILPHVRDLFAAMHLIQATAGASAGLNSGMLRLGSFGLSSSLQLLPPLLQRFRQLYPGIDVRVFEKADAEIEQDLIERRLEIGVVTLPKSNFDTLQLAEDELVAVLPEGHALAAAASIDIRHLGRYPLILTHAGSQSLVAKMFARSDTAPKISHELTQMLSILAFVQKGEGISVVASMALPDAYPGVVYRPLLPKTARRVGLACLNENRLSPAAAAFWKQAKTSQKKK</sequence>
<keyword evidence="2" id="KW-0805">Transcription regulation</keyword>
<gene>
    <name evidence="6" type="ORF">FOC84_18320</name>
</gene>
<evidence type="ECO:0000313" key="7">
    <source>
        <dbReference type="Proteomes" id="UP000500970"/>
    </source>
</evidence>
<dbReference type="InterPro" id="IPR036388">
    <property type="entry name" value="WH-like_DNA-bd_sf"/>
</dbReference>
<dbReference type="SUPFAM" id="SSF53850">
    <property type="entry name" value="Periplasmic binding protein-like II"/>
    <property type="match status" value="1"/>
</dbReference>
<evidence type="ECO:0000259" key="5">
    <source>
        <dbReference type="PROSITE" id="PS50931"/>
    </source>
</evidence>
<evidence type="ECO:0000256" key="2">
    <source>
        <dbReference type="ARBA" id="ARBA00023015"/>
    </source>
</evidence>
<evidence type="ECO:0000256" key="4">
    <source>
        <dbReference type="ARBA" id="ARBA00023163"/>
    </source>
</evidence>
<dbReference type="InterPro" id="IPR005119">
    <property type="entry name" value="LysR_subst-bd"/>
</dbReference>
<dbReference type="PROSITE" id="PS50931">
    <property type="entry name" value="HTH_LYSR"/>
    <property type="match status" value="1"/>
</dbReference>
<dbReference type="InterPro" id="IPR050950">
    <property type="entry name" value="HTH-type_LysR_regulators"/>
</dbReference>
<feature type="domain" description="HTH lysR-type" evidence="5">
    <location>
        <begin position="10"/>
        <end position="67"/>
    </location>
</feature>
<evidence type="ECO:0000313" key="6">
    <source>
        <dbReference type="EMBL" id="QKH36790.1"/>
    </source>
</evidence>